<dbReference type="InterPro" id="IPR003598">
    <property type="entry name" value="Ig_sub2"/>
</dbReference>
<organism evidence="11">
    <name type="scientific">Photinus pyralis</name>
    <name type="common">Common eastern firefly</name>
    <name type="synonym">Lampyris pyralis</name>
    <dbReference type="NCBI Taxonomy" id="7054"/>
    <lineage>
        <taxon>Eukaryota</taxon>
        <taxon>Metazoa</taxon>
        <taxon>Ecdysozoa</taxon>
        <taxon>Arthropoda</taxon>
        <taxon>Hexapoda</taxon>
        <taxon>Insecta</taxon>
        <taxon>Pterygota</taxon>
        <taxon>Neoptera</taxon>
        <taxon>Endopterygota</taxon>
        <taxon>Coleoptera</taxon>
        <taxon>Polyphaga</taxon>
        <taxon>Elateriformia</taxon>
        <taxon>Elateroidea</taxon>
        <taxon>Lampyridae</taxon>
        <taxon>Lampyrinae</taxon>
        <taxon>Photinus</taxon>
    </lineage>
</organism>
<dbReference type="AlphaFoldDB" id="A0A1Y1LY72"/>
<dbReference type="PROSITE" id="PS50835">
    <property type="entry name" value="IG_LIKE"/>
    <property type="match status" value="1"/>
</dbReference>
<evidence type="ECO:0000259" key="10">
    <source>
        <dbReference type="PROSITE" id="PS50835"/>
    </source>
</evidence>
<proteinExistence type="predicted"/>
<keyword evidence="4" id="KW-0677">Repeat</keyword>
<evidence type="ECO:0000256" key="7">
    <source>
        <dbReference type="ARBA" id="ARBA00023136"/>
    </source>
</evidence>
<dbReference type="SMART" id="SM00409">
    <property type="entry name" value="IG"/>
    <property type="match status" value="1"/>
</dbReference>
<keyword evidence="8" id="KW-1015">Disulfide bond</keyword>
<evidence type="ECO:0000313" key="11">
    <source>
        <dbReference type="EMBL" id="JAV77320.1"/>
    </source>
</evidence>
<dbReference type="InterPro" id="IPR036179">
    <property type="entry name" value="Ig-like_dom_sf"/>
</dbReference>
<evidence type="ECO:0000256" key="9">
    <source>
        <dbReference type="ARBA" id="ARBA00023319"/>
    </source>
</evidence>
<dbReference type="InterPro" id="IPR013783">
    <property type="entry name" value="Ig-like_fold"/>
</dbReference>
<name>A0A1Y1LY72_PHOPY</name>
<dbReference type="GO" id="GO:0016020">
    <property type="term" value="C:membrane"/>
    <property type="evidence" value="ECO:0007669"/>
    <property type="project" value="UniProtKB-SubCell"/>
</dbReference>
<dbReference type="Gene3D" id="2.60.40.10">
    <property type="entry name" value="Immunoglobulins"/>
    <property type="match status" value="1"/>
</dbReference>
<dbReference type="SMART" id="SM00408">
    <property type="entry name" value="IGc2"/>
    <property type="match status" value="1"/>
</dbReference>
<keyword evidence="9" id="KW-0393">Immunoglobulin domain</keyword>
<evidence type="ECO:0000256" key="4">
    <source>
        <dbReference type="ARBA" id="ARBA00022737"/>
    </source>
</evidence>
<sequence>MPFTFGEELMNAGDTVSAQCTITKGDLPVQIEWYLNGNTISEQDGILTSYIGKRLSILSIESVQYNHIGEYTCGVRNPAGSTNYTTYLNVNGIIFSCMVFVVQSRNPS</sequence>
<reference evidence="11" key="1">
    <citation type="journal article" date="2016" name="Sci. Rep.">
        <title>Molecular characterization of firefly nuptial gifts: a multi-omics approach sheds light on postcopulatory sexual selection.</title>
        <authorList>
            <person name="Al-Wathiqui N."/>
            <person name="Fallon T.R."/>
            <person name="South A."/>
            <person name="Weng J.K."/>
            <person name="Lewis S.M."/>
        </authorList>
    </citation>
    <scope>NUCLEOTIDE SEQUENCE</scope>
</reference>
<evidence type="ECO:0000256" key="5">
    <source>
        <dbReference type="ARBA" id="ARBA00022889"/>
    </source>
</evidence>
<evidence type="ECO:0000256" key="1">
    <source>
        <dbReference type="ARBA" id="ARBA00004167"/>
    </source>
</evidence>
<dbReference type="InterPro" id="IPR007110">
    <property type="entry name" value="Ig-like_dom"/>
</dbReference>
<dbReference type="FunFam" id="2.60.40.10:FF:000017">
    <property type="entry name" value="Down syndrome cell adhesion molecule b"/>
    <property type="match status" value="1"/>
</dbReference>
<protein>
    <recommendedName>
        <fullName evidence="10">Ig-like domain-containing protein</fullName>
    </recommendedName>
</protein>
<dbReference type="SUPFAM" id="SSF48726">
    <property type="entry name" value="Immunoglobulin"/>
    <property type="match status" value="1"/>
</dbReference>
<evidence type="ECO:0000256" key="6">
    <source>
        <dbReference type="ARBA" id="ARBA00022989"/>
    </source>
</evidence>
<keyword evidence="3" id="KW-0732">Signal</keyword>
<dbReference type="InterPro" id="IPR003599">
    <property type="entry name" value="Ig_sub"/>
</dbReference>
<keyword evidence="7" id="KW-0472">Membrane</keyword>
<keyword evidence="5" id="KW-0130">Cell adhesion</keyword>
<comment type="subcellular location">
    <subcellularLocation>
        <location evidence="1">Membrane</location>
        <topology evidence="1">Single-pass membrane protein</topology>
    </subcellularLocation>
</comment>
<keyword evidence="6" id="KW-1133">Transmembrane helix</keyword>
<dbReference type="EMBL" id="GEZM01046341">
    <property type="protein sequence ID" value="JAV77320.1"/>
    <property type="molecule type" value="Transcribed_RNA"/>
</dbReference>
<dbReference type="GO" id="GO:0007155">
    <property type="term" value="P:cell adhesion"/>
    <property type="evidence" value="ECO:0007669"/>
    <property type="project" value="UniProtKB-KW"/>
</dbReference>
<accession>A0A1Y1LY72</accession>
<evidence type="ECO:0000256" key="2">
    <source>
        <dbReference type="ARBA" id="ARBA00022692"/>
    </source>
</evidence>
<dbReference type="GO" id="GO:0048812">
    <property type="term" value="P:neuron projection morphogenesis"/>
    <property type="evidence" value="ECO:0007669"/>
    <property type="project" value="UniProtKB-ARBA"/>
</dbReference>
<dbReference type="Pfam" id="PF13927">
    <property type="entry name" value="Ig_3"/>
    <property type="match status" value="1"/>
</dbReference>
<evidence type="ECO:0000256" key="8">
    <source>
        <dbReference type="ARBA" id="ARBA00023157"/>
    </source>
</evidence>
<keyword evidence="2" id="KW-0812">Transmembrane</keyword>
<feature type="domain" description="Ig-like" evidence="10">
    <location>
        <begin position="1"/>
        <end position="91"/>
    </location>
</feature>
<evidence type="ECO:0000256" key="3">
    <source>
        <dbReference type="ARBA" id="ARBA00022729"/>
    </source>
</evidence>